<sequence>MTSLDTSYTLQNKLLKLSVYGALLLAIIGIVIGYLVSSQMVLFDGLYSFISVILSFLSLYTANYIRKKDIKRFPFGKEMLEPIVIIIKYLVILLLTFSALVSSFITVFNGGRETVVEFALLYALVSTIVCWAIYACLQKHSKEEYGLIKAEANQWRMDMYLSGAVLIGFLFASLLSLTPYSHIIPYVDPLMVILVASYFVKVPITEMAKAIKEVLEMAPAQAIEEKYQDVVFSIEKTYKVEQSYLRMSKVGSKLYVEIDFILNNQSDILTIDDQDFIREQIDQQTKELKYEKWVTVCFTKNRKWAH</sequence>
<dbReference type="GO" id="GO:0015093">
    <property type="term" value="F:ferrous iron transmembrane transporter activity"/>
    <property type="evidence" value="ECO:0007669"/>
    <property type="project" value="TreeGrafter"/>
</dbReference>
<gene>
    <name evidence="8" type="ORF">BkAM31D_01065</name>
</gene>
<dbReference type="STRING" id="199441.BkAM31D_01065"/>
<evidence type="ECO:0000259" key="7">
    <source>
        <dbReference type="Pfam" id="PF01545"/>
    </source>
</evidence>
<evidence type="ECO:0000256" key="5">
    <source>
        <dbReference type="ARBA" id="ARBA00023136"/>
    </source>
</evidence>
<organism evidence="8 9">
    <name type="scientific">Halalkalibacter krulwichiae</name>
    <dbReference type="NCBI Taxonomy" id="199441"/>
    <lineage>
        <taxon>Bacteria</taxon>
        <taxon>Bacillati</taxon>
        <taxon>Bacillota</taxon>
        <taxon>Bacilli</taxon>
        <taxon>Bacillales</taxon>
        <taxon>Bacillaceae</taxon>
        <taxon>Halalkalibacter</taxon>
    </lineage>
</organism>
<dbReference type="PANTHER" id="PTHR43840:SF15">
    <property type="entry name" value="MITOCHONDRIAL METAL TRANSPORTER 1-RELATED"/>
    <property type="match status" value="1"/>
</dbReference>
<dbReference type="InterPro" id="IPR050291">
    <property type="entry name" value="CDF_Transporter"/>
</dbReference>
<reference evidence="8 9" key="1">
    <citation type="submission" date="2017-04" db="EMBL/GenBank/DDBJ databases">
        <title>Bacillus krulwichiae AM31D Genome sequencing and assembly.</title>
        <authorList>
            <person name="Krulwich T.A."/>
            <person name="Anastor L."/>
            <person name="Ehrlich R."/>
            <person name="Ehrlich G.D."/>
            <person name="Janto B."/>
        </authorList>
    </citation>
    <scope>NUCLEOTIDE SEQUENCE [LARGE SCALE GENOMIC DNA]</scope>
    <source>
        <strain evidence="8 9">AM31D</strain>
    </source>
</reference>
<evidence type="ECO:0000256" key="3">
    <source>
        <dbReference type="ARBA" id="ARBA00022692"/>
    </source>
</evidence>
<evidence type="ECO:0000256" key="1">
    <source>
        <dbReference type="ARBA" id="ARBA00004141"/>
    </source>
</evidence>
<dbReference type="Gene3D" id="1.20.1510.10">
    <property type="entry name" value="Cation efflux protein transmembrane domain"/>
    <property type="match status" value="1"/>
</dbReference>
<evidence type="ECO:0000313" key="9">
    <source>
        <dbReference type="Proteomes" id="UP000193006"/>
    </source>
</evidence>
<feature type="transmembrane region" description="Helical" evidence="6">
    <location>
        <begin position="83"/>
        <end position="107"/>
    </location>
</feature>
<keyword evidence="2" id="KW-0813">Transport</keyword>
<keyword evidence="9" id="KW-1185">Reference proteome</keyword>
<dbReference type="GO" id="GO:0015086">
    <property type="term" value="F:cadmium ion transmembrane transporter activity"/>
    <property type="evidence" value="ECO:0007669"/>
    <property type="project" value="TreeGrafter"/>
</dbReference>
<dbReference type="EMBL" id="CP020814">
    <property type="protein sequence ID" value="ARK28568.1"/>
    <property type="molecule type" value="Genomic_DNA"/>
</dbReference>
<protein>
    <submittedName>
        <fullName evidence="8">Zinc transporter ZitB</fullName>
    </submittedName>
</protein>
<feature type="transmembrane region" description="Helical" evidence="6">
    <location>
        <begin position="158"/>
        <end position="177"/>
    </location>
</feature>
<keyword evidence="4 6" id="KW-1133">Transmembrane helix</keyword>
<dbReference type="InterPro" id="IPR058533">
    <property type="entry name" value="Cation_efflux_TM"/>
</dbReference>
<feature type="transmembrane region" description="Helical" evidence="6">
    <location>
        <begin position="42"/>
        <end position="62"/>
    </location>
</feature>
<evidence type="ECO:0000256" key="6">
    <source>
        <dbReference type="SAM" id="Phobius"/>
    </source>
</evidence>
<feature type="transmembrane region" description="Helical" evidence="6">
    <location>
        <begin position="119"/>
        <end position="137"/>
    </location>
</feature>
<evidence type="ECO:0000313" key="8">
    <source>
        <dbReference type="EMBL" id="ARK28568.1"/>
    </source>
</evidence>
<dbReference type="SUPFAM" id="SSF161111">
    <property type="entry name" value="Cation efflux protein transmembrane domain-like"/>
    <property type="match status" value="1"/>
</dbReference>
<dbReference type="GO" id="GO:0006882">
    <property type="term" value="P:intracellular zinc ion homeostasis"/>
    <property type="evidence" value="ECO:0007669"/>
    <property type="project" value="TreeGrafter"/>
</dbReference>
<dbReference type="GO" id="GO:0005886">
    <property type="term" value="C:plasma membrane"/>
    <property type="evidence" value="ECO:0007669"/>
    <property type="project" value="TreeGrafter"/>
</dbReference>
<name>A0A1Y9THK9_9BACI</name>
<keyword evidence="5 6" id="KW-0472">Membrane</keyword>
<feature type="transmembrane region" description="Helical" evidence="6">
    <location>
        <begin position="17"/>
        <end position="36"/>
    </location>
</feature>
<dbReference type="Pfam" id="PF01545">
    <property type="entry name" value="Cation_efflux"/>
    <property type="match status" value="1"/>
</dbReference>
<comment type="subcellular location">
    <subcellularLocation>
        <location evidence="1">Membrane</location>
        <topology evidence="1">Multi-pass membrane protein</topology>
    </subcellularLocation>
</comment>
<evidence type="ECO:0000256" key="4">
    <source>
        <dbReference type="ARBA" id="ARBA00022989"/>
    </source>
</evidence>
<dbReference type="KEGG" id="bkw:BkAM31D_01065"/>
<dbReference type="InterPro" id="IPR027469">
    <property type="entry name" value="Cation_efflux_TMD_sf"/>
</dbReference>
<proteinExistence type="predicted"/>
<dbReference type="GO" id="GO:0015341">
    <property type="term" value="F:zinc efflux antiporter activity"/>
    <property type="evidence" value="ECO:0007669"/>
    <property type="project" value="TreeGrafter"/>
</dbReference>
<accession>A0A1Y9THK9</accession>
<dbReference type="PANTHER" id="PTHR43840">
    <property type="entry name" value="MITOCHONDRIAL METAL TRANSPORTER 1-RELATED"/>
    <property type="match status" value="1"/>
</dbReference>
<keyword evidence="3 6" id="KW-0812">Transmembrane</keyword>
<feature type="domain" description="Cation efflux protein transmembrane" evidence="7">
    <location>
        <begin position="16"/>
        <end position="212"/>
    </location>
</feature>
<feature type="transmembrane region" description="Helical" evidence="6">
    <location>
        <begin position="183"/>
        <end position="200"/>
    </location>
</feature>
<evidence type="ECO:0000256" key="2">
    <source>
        <dbReference type="ARBA" id="ARBA00022448"/>
    </source>
</evidence>
<dbReference type="RefSeq" id="WP_066159303.1">
    <property type="nucleotide sequence ID" value="NZ_CP020814.1"/>
</dbReference>
<dbReference type="AlphaFoldDB" id="A0A1Y9THK9"/>
<dbReference type="Proteomes" id="UP000193006">
    <property type="component" value="Chromosome"/>
</dbReference>